<dbReference type="GO" id="GO:0007411">
    <property type="term" value="P:axon guidance"/>
    <property type="evidence" value="ECO:0007669"/>
    <property type="project" value="TreeGrafter"/>
</dbReference>
<dbReference type="FunFam" id="2.60.40.10:FF:000032">
    <property type="entry name" value="palladin isoform X1"/>
    <property type="match status" value="1"/>
</dbReference>
<evidence type="ECO:0000256" key="1">
    <source>
        <dbReference type="ARBA" id="ARBA00023157"/>
    </source>
</evidence>
<dbReference type="GO" id="GO:0005886">
    <property type="term" value="C:plasma membrane"/>
    <property type="evidence" value="ECO:0007669"/>
    <property type="project" value="TreeGrafter"/>
</dbReference>
<protein>
    <submittedName>
        <fullName evidence="7">Basigin</fullName>
    </submittedName>
</protein>
<name>A0A8E5JSU4_SCHGR</name>
<dbReference type="InterPro" id="IPR036179">
    <property type="entry name" value="Ig-like_dom_sf"/>
</dbReference>
<keyword evidence="4" id="KW-0472">Membrane</keyword>
<evidence type="ECO:0000313" key="7">
    <source>
        <dbReference type="EMBL" id="QVD39227.1"/>
    </source>
</evidence>
<dbReference type="OrthoDB" id="5970915at2759"/>
<dbReference type="InterPro" id="IPR013783">
    <property type="entry name" value="Ig-like_fold"/>
</dbReference>
<dbReference type="SUPFAM" id="SSF48726">
    <property type="entry name" value="Immunoglobulin"/>
    <property type="match status" value="2"/>
</dbReference>
<feature type="signal peptide" evidence="5">
    <location>
        <begin position="1"/>
        <end position="32"/>
    </location>
</feature>
<dbReference type="PROSITE" id="PS50835">
    <property type="entry name" value="IG_LIKE"/>
    <property type="match status" value="2"/>
</dbReference>
<evidence type="ECO:0000256" key="2">
    <source>
        <dbReference type="ARBA" id="ARBA00023319"/>
    </source>
</evidence>
<keyword evidence="2" id="KW-0393">Immunoglobulin domain</keyword>
<evidence type="ECO:0000256" key="4">
    <source>
        <dbReference type="SAM" id="Phobius"/>
    </source>
</evidence>
<sequence>MILTLEYRNCILRYSFLCLLLIFVSNIVSTTAAGPQLQPVYDFENYKVMEWRQLKLVLKCTNSTTAKLEWRKGDTVIKESEKYKLEPTSLVIEKPTDDETGNYTCTDLASNASVPFIVISRPFARLPDNTIVIEGESLTLECQTGGVPTPTIKWKIGNEILNGSTDRITLKAKGDIADAILYIKEVTMDDRNNYYCIASNIGNYNNMTTAGTAKSMVRVKDKLAALWPFLGICAEVFVLCAIILIYEKKRNKAELEESDTDNSPEQKNTPDHGKDSIRHRK</sequence>
<feature type="domain" description="Ig-like" evidence="6">
    <location>
        <begin position="35"/>
        <end position="106"/>
    </location>
</feature>
<feature type="transmembrane region" description="Helical" evidence="4">
    <location>
        <begin position="225"/>
        <end position="246"/>
    </location>
</feature>
<dbReference type="EMBL" id="MW962461">
    <property type="protein sequence ID" value="QVD39227.1"/>
    <property type="molecule type" value="mRNA"/>
</dbReference>
<keyword evidence="4" id="KW-0812">Transmembrane</keyword>
<evidence type="ECO:0000256" key="3">
    <source>
        <dbReference type="SAM" id="MobiDB-lite"/>
    </source>
</evidence>
<dbReference type="InterPro" id="IPR007110">
    <property type="entry name" value="Ig-like_dom"/>
</dbReference>
<dbReference type="GO" id="GO:0007156">
    <property type="term" value="P:homophilic cell adhesion via plasma membrane adhesion molecules"/>
    <property type="evidence" value="ECO:0007669"/>
    <property type="project" value="TreeGrafter"/>
</dbReference>
<proteinExistence type="evidence at transcript level"/>
<dbReference type="GO" id="GO:0070593">
    <property type="term" value="P:dendrite self-avoidance"/>
    <property type="evidence" value="ECO:0007669"/>
    <property type="project" value="TreeGrafter"/>
</dbReference>
<dbReference type="SMART" id="SM00409">
    <property type="entry name" value="IG"/>
    <property type="match status" value="1"/>
</dbReference>
<keyword evidence="5" id="KW-0732">Signal</keyword>
<feature type="domain" description="Ig-like" evidence="6">
    <location>
        <begin position="115"/>
        <end position="213"/>
    </location>
</feature>
<feature type="region of interest" description="Disordered" evidence="3">
    <location>
        <begin position="254"/>
        <end position="281"/>
    </location>
</feature>
<dbReference type="SMART" id="SM00408">
    <property type="entry name" value="IGc2"/>
    <property type="match status" value="2"/>
</dbReference>
<dbReference type="CDD" id="cd00096">
    <property type="entry name" value="Ig"/>
    <property type="match status" value="1"/>
</dbReference>
<keyword evidence="4" id="KW-1133">Transmembrane helix</keyword>
<feature type="compositionally biased region" description="Basic and acidic residues" evidence="3">
    <location>
        <begin position="268"/>
        <end position="281"/>
    </location>
</feature>
<keyword evidence="1" id="KW-1015">Disulfide bond</keyword>
<evidence type="ECO:0000259" key="6">
    <source>
        <dbReference type="PROSITE" id="PS50835"/>
    </source>
</evidence>
<dbReference type="InterPro" id="IPR003598">
    <property type="entry name" value="Ig_sub2"/>
</dbReference>
<reference evidence="7" key="1">
    <citation type="journal article" date="2021" name="J. Neurophysiol.">
        <title>Gene transcription changes in a locust model of noise-induced deafness.</title>
        <authorList>
            <person name="French A.S."/>
            <person name="Warren B."/>
        </authorList>
    </citation>
    <scope>NUCLEOTIDE SEQUENCE</scope>
</reference>
<organism evidence="7">
    <name type="scientific">Schistocerca gregaria</name>
    <name type="common">Desert locust</name>
    <name type="synonym">Gryllus gregarius</name>
    <dbReference type="NCBI Taxonomy" id="7010"/>
    <lineage>
        <taxon>Eukaryota</taxon>
        <taxon>Metazoa</taxon>
        <taxon>Ecdysozoa</taxon>
        <taxon>Arthropoda</taxon>
        <taxon>Hexapoda</taxon>
        <taxon>Insecta</taxon>
        <taxon>Pterygota</taxon>
        <taxon>Neoptera</taxon>
        <taxon>Polyneoptera</taxon>
        <taxon>Orthoptera</taxon>
        <taxon>Caelifera</taxon>
        <taxon>Acrididea</taxon>
        <taxon>Acridomorpha</taxon>
        <taxon>Acridoidea</taxon>
        <taxon>Acrididae</taxon>
        <taxon>Cyrtacanthacridinae</taxon>
        <taxon>Schistocerca</taxon>
    </lineage>
</organism>
<evidence type="ECO:0000256" key="5">
    <source>
        <dbReference type="SAM" id="SignalP"/>
    </source>
</evidence>
<dbReference type="Gene3D" id="2.60.40.10">
    <property type="entry name" value="Immunoglobulins"/>
    <property type="match status" value="2"/>
</dbReference>
<feature type="chain" id="PRO_5034668142" evidence="5">
    <location>
        <begin position="33"/>
        <end position="281"/>
    </location>
</feature>
<dbReference type="AlphaFoldDB" id="A0A8E5JSU4"/>
<accession>A0A8E5JSU4</accession>
<dbReference type="PANTHER" id="PTHR10075">
    <property type="entry name" value="BASIGIN RELATED"/>
    <property type="match status" value="1"/>
</dbReference>
<dbReference type="GO" id="GO:0030424">
    <property type="term" value="C:axon"/>
    <property type="evidence" value="ECO:0007669"/>
    <property type="project" value="TreeGrafter"/>
</dbReference>
<dbReference type="Pfam" id="PF13927">
    <property type="entry name" value="Ig_3"/>
    <property type="match status" value="1"/>
</dbReference>
<dbReference type="PANTHER" id="PTHR10075:SF14">
    <property type="entry name" value="CELL ADHESION MOLECULE DSCAM2-RELATED"/>
    <property type="match status" value="1"/>
</dbReference>
<dbReference type="InterPro" id="IPR003599">
    <property type="entry name" value="Ig_sub"/>
</dbReference>
<dbReference type="GO" id="GO:0098632">
    <property type="term" value="F:cell-cell adhesion mediator activity"/>
    <property type="evidence" value="ECO:0007669"/>
    <property type="project" value="TreeGrafter"/>
</dbReference>